<dbReference type="InterPro" id="IPR011765">
    <property type="entry name" value="Pept_M16_N"/>
</dbReference>
<evidence type="ECO:0000259" key="4">
    <source>
        <dbReference type="Pfam" id="PF00675"/>
    </source>
</evidence>
<dbReference type="InterPro" id="IPR011249">
    <property type="entry name" value="Metalloenz_LuxS/M16"/>
</dbReference>
<dbReference type="Proteomes" id="UP001165986">
    <property type="component" value="Unassembled WGS sequence"/>
</dbReference>
<feature type="domain" description="Peptidase M16 N-terminal" evidence="4">
    <location>
        <begin position="218"/>
        <end position="319"/>
    </location>
</feature>
<dbReference type="InterPro" id="IPR007863">
    <property type="entry name" value="Peptidase_M16_C"/>
</dbReference>
<keyword evidence="7" id="KW-1185">Reference proteome</keyword>
<evidence type="ECO:0000256" key="1">
    <source>
        <dbReference type="ARBA" id="ARBA00007261"/>
    </source>
</evidence>
<dbReference type="PANTHER" id="PTHR11851:SF49">
    <property type="entry name" value="MITOCHONDRIAL-PROCESSING PEPTIDASE SUBUNIT ALPHA"/>
    <property type="match status" value="1"/>
</dbReference>
<dbReference type="GO" id="GO:0004222">
    <property type="term" value="F:metalloendopeptidase activity"/>
    <property type="evidence" value="ECO:0007669"/>
    <property type="project" value="InterPro"/>
</dbReference>
<evidence type="ECO:0000259" key="5">
    <source>
        <dbReference type="Pfam" id="PF05193"/>
    </source>
</evidence>
<reference evidence="6" key="1">
    <citation type="submission" date="2019-07" db="EMBL/GenBank/DDBJ databases">
        <title>Toxilogical consequences of a new and cryptic species of cyanobacteria (Komarekiella delphini-convector) recovered from the epidermis of a bottlenose dolphin and 1500 ft. in the air.</title>
        <authorList>
            <person name="Brown A.O."/>
            <person name="Dvorak P."/>
            <person name="Villanueva C.D."/>
            <person name="Foss A.J."/>
            <person name="Garvey A.D."/>
            <person name="Gibson Q.A."/>
            <person name="Johansen J.R."/>
            <person name="Casamatta D.A."/>
        </authorList>
    </citation>
    <scope>NUCLEOTIDE SEQUENCE</scope>
    <source>
        <strain evidence="6">SJRDD-AB1</strain>
    </source>
</reference>
<evidence type="ECO:0000313" key="6">
    <source>
        <dbReference type="EMBL" id="MBD6614448.1"/>
    </source>
</evidence>
<dbReference type="EMBL" id="VJXY01000001">
    <property type="protein sequence ID" value="MBD6614448.1"/>
    <property type="molecule type" value="Genomic_DNA"/>
</dbReference>
<comment type="caution">
    <text evidence="6">The sequence shown here is derived from an EMBL/GenBank/DDBJ whole genome shotgun (WGS) entry which is preliminary data.</text>
</comment>
<dbReference type="Pfam" id="PF00675">
    <property type="entry name" value="Peptidase_M16"/>
    <property type="match status" value="2"/>
</dbReference>
<comment type="similarity">
    <text evidence="1 2">Belongs to the peptidase M16 family.</text>
</comment>
<dbReference type="InterPro" id="IPR001431">
    <property type="entry name" value="Pept_M16_Zn_BS"/>
</dbReference>
<dbReference type="Gene3D" id="3.30.830.10">
    <property type="entry name" value="Metalloenzyme, LuxS/M16 peptidase-like"/>
    <property type="match status" value="2"/>
</dbReference>
<feature type="domain" description="Peptidase M16 C-terminal" evidence="5">
    <location>
        <begin position="326"/>
        <end position="504"/>
    </location>
</feature>
<dbReference type="InterPro" id="IPR050361">
    <property type="entry name" value="MPP/UQCRC_Complex"/>
</dbReference>
<evidence type="ECO:0000313" key="7">
    <source>
        <dbReference type="Proteomes" id="UP001165986"/>
    </source>
</evidence>
<keyword evidence="3" id="KW-0175">Coiled coil</keyword>
<evidence type="ECO:0000256" key="3">
    <source>
        <dbReference type="SAM" id="Coils"/>
    </source>
</evidence>
<protein>
    <submittedName>
        <fullName evidence="6">Insulinase family protein</fullName>
    </submittedName>
</protein>
<evidence type="ECO:0000256" key="2">
    <source>
        <dbReference type="RuleBase" id="RU004447"/>
    </source>
</evidence>
<dbReference type="AlphaFoldDB" id="A0AA40SSH5"/>
<organism evidence="6 7">
    <name type="scientific">Komarekiella delphini-convector SJRDD-AB1</name>
    <dbReference type="NCBI Taxonomy" id="2593771"/>
    <lineage>
        <taxon>Bacteria</taxon>
        <taxon>Bacillati</taxon>
        <taxon>Cyanobacteriota</taxon>
        <taxon>Cyanophyceae</taxon>
        <taxon>Nostocales</taxon>
        <taxon>Nostocaceae</taxon>
        <taxon>Komarekiella</taxon>
        <taxon>Komarekiella delphini-convector</taxon>
    </lineage>
</organism>
<feature type="domain" description="Peptidase M16 N-terminal" evidence="4">
    <location>
        <begin position="124"/>
        <end position="169"/>
    </location>
</feature>
<dbReference type="Pfam" id="PF05193">
    <property type="entry name" value="Peptidase_M16_C"/>
    <property type="match status" value="1"/>
</dbReference>
<accession>A0AA40SSH5</accession>
<gene>
    <name evidence="6" type="ORF">FNW02_00795</name>
</gene>
<name>A0AA40SSH5_9NOST</name>
<dbReference type="GO" id="GO:0046872">
    <property type="term" value="F:metal ion binding"/>
    <property type="evidence" value="ECO:0007669"/>
    <property type="project" value="InterPro"/>
</dbReference>
<dbReference type="GO" id="GO:0006508">
    <property type="term" value="P:proteolysis"/>
    <property type="evidence" value="ECO:0007669"/>
    <property type="project" value="InterPro"/>
</dbReference>
<dbReference type="PROSITE" id="PS00143">
    <property type="entry name" value="INSULINASE"/>
    <property type="match status" value="1"/>
</dbReference>
<dbReference type="PANTHER" id="PTHR11851">
    <property type="entry name" value="METALLOPROTEASE"/>
    <property type="match status" value="1"/>
</dbReference>
<dbReference type="SUPFAM" id="SSF63411">
    <property type="entry name" value="LuxS/MPP-like metallohydrolase"/>
    <property type="match status" value="2"/>
</dbReference>
<proteinExistence type="inferred from homology"/>
<feature type="coiled-coil region" evidence="3">
    <location>
        <begin position="195"/>
        <end position="222"/>
    </location>
</feature>
<sequence>MSQSSYSILDFRFCGKWAVSVSVPEVCSTRGTRARNFSSLNFPRRILDWSNKVSVTLRRLFATLLALLILWWGLLPEIALADTQTAPPQQLLQPQRQNSIQPYLDRVIKQLTEFRLDNGLKFIVLERHQAPVVSFLTYADVGGVDEPDGKTGVAHFLEHLAFKGTTRIGTKDYKAEKPLLDRLEELDSQIRIAKADGKKDELARLEAEFKQVESQAAKLVQQNELGRIVEQAGGVGLNANTSTEATRYFYSFPANKLELWMSLESERFLEPVFREFYKEKDVILEERRMRVENSPIGQMVEKFIDTAYKAHPYRRPVIGYDEDIRNLTLEDVEKFFATYYVPSNLTIAIVGDVNPAEVKKLAQTYFGRYQAKPKAQPTIPTEPKQTQTREVILQLPSQPWYLEGYHRPAITHPDNAVYEIIGSLLSDGRTSRLYKSLVEQQRLALNAQGFSGFPGDKYPNLIFFYALTAPGHTVDELAVALRKEIDSLKTQPVTAMELQRVKTQARAALLRTLSSNMGMAQQLLEYEVKTGSWRNLFKQLDQIAAVTTADVQRVAKGTFTPENRTIGKLLSK</sequence>